<dbReference type="SUPFAM" id="SSF51735">
    <property type="entry name" value="NAD(P)-binding Rossmann-fold domains"/>
    <property type="match status" value="1"/>
</dbReference>
<feature type="domain" description="Gfo/Idh/MocA-like oxidoreductase N-terminal" evidence="1">
    <location>
        <begin position="8"/>
        <end position="128"/>
    </location>
</feature>
<dbReference type="EMBL" id="DAAWBK010000002">
    <property type="protein sequence ID" value="HAF7182783.1"/>
    <property type="molecule type" value="Genomic_DNA"/>
</dbReference>
<gene>
    <name evidence="3" type="ORF">DRA33_08970</name>
    <name evidence="4" type="ORF">DS367_09760</name>
    <name evidence="5" type="ORF">G0E06_00895</name>
    <name evidence="6" type="ORF">G9X08_000157</name>
</gene>
<dbReference type="Gene3D" id="3.30.360.10">
    <property type="entry name" value="Dihydrodipicolinate Reductase, domain 2"/>
    <property type="match status" value="1"/>
</dbReference>
<dbReference type="EMBL" id="DAAMKA010000001">
    <property type="protein sequence ID" value="HAC6986824.1"/>
    <property type="molecule type" value="Genomic_DNA"/>
</dbReference>
<evidence type="ECO:0000313" key="3">
    <source>
        <dbReference type="EMBL" id="EBU6390241.1"/>
    </source>
</evidence>
<sequence>MTVEQKKLRVGVLGCGPISQAGHFEACSKASNAELYAICDSADDLRSRMQAIWQPTVAYSDYQQMLDDENVDAVIIATADAFHIQLAMMAINAGKHVLCEKPLGITIDECEELVAVVNKTDRLFQLGHMKRFDGGIQAARDFIQSEMGQLVAYKGWYCDNSQRYLTINAVQPQVILSESKRKPKIAPKADLQQYNLLSHGSHLLDTAMHLAGDITEIESHYLKRAGHQCWLMSVAFADGTLGQLDLTLGVHMDWHEGFQIYGENGSVVGKTYNPWFYKSSDVEIFSKATGNFTRPLAADGQFYRRQLEAFADSILNETPIIRAATLEEGLRTVRTMVAIQESTRTGKSVRVADARGSV</sequence>
<evidence type="ECO:0000313" key="4">
    <source>
        <dbReference type="EMBL" id="EBX7089549.1"/>
    </source>
</evidence>
<feature type="domain" description="Gfo/Idh/MocA-like oxidoreductase C-terminal" evidence="2">
    <location>
        <begin position="196"/>
        <end position="350"/>
    </location>
</feature>
<dbReference type="PANTHER" id="PTHR43708:SF8">
    <property type="entry name" value="OXIDOREDUCTASE"/>
    <property type="match status" value="1"/>
</dbReference>
<evidence type="ECO:0000313" key="5">
    <source>
        <dbReference type="EMBL" id="HAC6986824.1"/>
    </source>
</evidence>
<reference evidence="4" key="2">
    <citation type="submission" date="2018-07" db="EMBL/GenBank/DDBJ databases">
        <authorList>
            <person name="Ashton P.M."/>
            <person name="Dallman T."/>
            <person name="Nair S."/>
            <person name="De Pinna E."/>
            <person name="Peters T."/>
            <person name="Grant K."/>
        </authorList>
    </citation>
    <scope>NUCLEOTIDE SEQUENCE</scope>
    <source>
        <strain evidence="3">161071</strain>
        <strain evidence="4">307234</strain>
    </source>
</reference>
<reference evidence="6" key="3">
    <citation type="submission" date="2018-07" db="EMBL/GenBank/DDBJ databases">
        <authorList>
            <consortium name="NCBI Pathogen Detection Project"/>
        </authorList>
    </citation>
    <scope>NUCLEOTIDE SEQUENCE</scope>
    <source>
        <strain evidence="6">Salmonella enterica</strain>
    </source>
</reference>
<dbReference type="Gene3D" id="3.40.50.720">
    <property type="entry name" value="NAD(P)-binding Rossmann-like Domain"/>
    <property type="match status" value="1"/>
</dbReference>
<proteinExistence type="predicted"/>
<comment type="caution">
    <text evidence="6">The sequence shown here is derived from an EMBL/GenBank/DDBJ whole genome shotgun (WGS) entry which is preliminary data.</text>
</comment>
<organism evidence="6">
    <name type="scientific">Salmonella enterica subsp. enterica serovar Napoli</name>
    <dbReference type="NCBI Taxonomy" id="1151001"/>
    <lineage>
        <taxon>Bacteria</taxon>
        <taxon>Pseudomonadati</taxon>
        <taxon>Pseudomonadota</taxon>
        <taxon>Gammaproteobacteria</taxon>
        <taxon>Enterobacterales</taxon>
        <taxon>Enterobacteriaceae</taxon>
        <taxon>Salmonella</taxon>
    </lineage>
</organism>
<dbReference type="PANTHER" id="PTHR43708">
    <property type="entry name" value="CONSERVED EXPRESSED OXIDOREDUCTASE (EUROFUNG)"/>
    <property type="match status" value="1"/>
</dbReference>
<dbReference type="InterPro" id="IPR004104">
    <property type="entry name" value="Gfo/Idh/MocA-like_OxRdtase_C"/>
</dbReference>
<dbReference type="InterPro" id="IPR051317">
    <property type="entry name" value="Gfo/Idh/MocA_oxidoreduct"/>
</dbReference>
<dbReference type="InterPro" id="IPR000683">
    <property type="entry name" value="Gfo/Idh/MocA-like_OxRdtase_N"/>
</dbReference>
<reference evidence="6" key="1">
    <citation type="journal article" date="2018" name="Genome Biol.">
        <title>SKESA: strategic k-mer extension for scrupulous assemblies.</title>
        <authorList>
            <person name="Souvorov A."/>
            <person name="Agarwala R."/>
            <person name="Lipman D.J."/>
        </authorList>
    </citation>
    <scope>NUCLEOTIDE SEQUENCE</scope>
    <source>
        <strain evidence="6">Salmonella enterica</strain>
    </source>
</reference>
<protein>
    <submittedName>
        <fullName evidence="6">Gfo/Idh/MocA family oxidoreductase</fullName>
    </submittedName>
</protein>
<evidence type="ECO:0000259" key="1">
    <source>
        <dbReference type="Pfam" id="PF01408"/>
    </source>
</evidence>
<evidence type="ECO:0000259" key="2">
    <source>
        <dbReference type="Pfam" id="PF02894"/>
    </source>
</evidence>
<dbReference type="Pfam" id="PF01408">
    <property type="entry name" value="GFO_IDH_MocA"/>
    <property type="match status" value="1"/>
</dbReference>
<dbReference type="Pfam" id="PF02894">
    <property type="entry name" value="GFO_IDH_MocA_C"/>
    <property type="match status" value="1"/>
</dbReference>
<dbReference type="AlphaFoldDB" id="A0A5I5UUV2"/>
<dbReference type="EMBL" id="AAHCRV010000016">
    <property type="protein sequence ID" value="EBU6390241.1"/>
    <property type="molecule type" value="Genomic_DNA"/>
</dbReference>
<dbReference type="InterPro" id="IPR036291">
    <property type="entry name" value="NAD(P)-bd_dom_sf"/>
</dbReference>
<accession>A0A5I5UUV2</accession>
<dbReference type="GO" id="GO:0000166">
    <property type="term" value="F:nucleotide binding"/>
    <property type="evidence" value="ECO:0007669"/>
    <property type="project" value="InterPro"/>
</dbReference>
<dbReference type="SUPFAM" id="SSF55347">
    <property type="entry name" value="Glyceraldehyde-3-phosphate dehydrogenase-like, C-terminal domain"/>
    <property type="match status" value="1"/>
</dbReference>
<dbReference type="EMBL" id="AAHMAG010000018">
    <property type="protein sequence ID" value="EBX7089549.1"/>
    <property type="molecule type" value="Genomic_DNA"/>
</dbReference>
<evidence type="ECO:0000313" key="6">
    <source>
        <dbReference type="EMBL" id="HAF7182783.1"/>
    </source>
</evidence>
<name>A0A5I5UUV2_SALET</name>